<feature type="domain" description="CBS" evidence="3">
    <location>
        <begin position="75"/>
        <end position="134"/>
    </location>
</feature>
<dbReference type="PANTHER" id="PTHR43080:SF2">
    <property type="entry name" value="CBS DOMAIN-CONTAINING PROTEIN"/>
    <property type="match status" value="1"/>
</dbReference>
<dbReference type="AlphaFoldDB" id="A0A1B2HBA2"/>
<protein>
    <submittedName>
        <fullName evidence="4">Histidine kinase</fullName>
    </submittedName>
</protein>
<evidence type="ECO:0000313" key="4">
    <source>
        <dbReference type="EMBL" id="ANZ34983.1"/>
    </source>
</evidence>
<evidence type="ECO:0000256" key="2">
    <source>
        <dbReference type="PROSITE-ProRule" id="PRU00703"/>
    </source>
</evidence>
<dbReference type="PANTHER" id="PTHR43080">
    <property type="entry name" value="CBS DOMAIN-CONTAINING PROTEIN CBSX3, MITOCHONDRIAL"/>
    <property type="match status" value="1"/>
</dbReference>
<dbReference type="Proteomes" id="UP000093053">
    <property type="component" value="Chromosome"/>
</dbReference>
<evidence type="ECO:0000259" key="3">
    <source>
        <dbReference type="PROSITE" id="PS51371"/>
    </source>
</evidence>
<dbReference type="GO" id="GO:0016301">
    <property type="term" value="F:kinase activity"/>
    <property type="evidence" value="ECO:0007669"/>
    <property type="project" value="UniProtKB-KW"/>
</dbReference>
<gene>
    <name evidence="4" type="ORF">BBK82_01730</name>
</gene>
<keyword evidence="1 2" id="KW-0129">CBS domain</keyword>
<dbReference type="InterPro" id="IPR051257">
    <property type="entry name" value="Diverse_CBS-Domain"/>
</dbReference>
<dbReference type="Gene3D" id="3.10.580.10">
    <property type="entry name" value="CBS-domain"/>
    <property type="match status" value="1"/>
</dbReference>
<dbReference type="RefSeq" id="WP_065913401.1">
    <property type="nucleotide sequence ID" value="NZ_CP016793.1"/>
</dbReference>
<dbReference type="Pfam" id="PF00571">
    <property type="entry name" value="CBS"/>
    <property type="match status" value="2"/>
</dbReference>
<evidence type="ECO:0000256" key="1">
    <source>
        <dbReference type="ARBA" id="ARBA00023122"/>
    </source>
</evidence>
<organism evidence="4 5">
    <name type="scientific">Lentzea guizhouensis</name>
    <dbReference type="NCBI Taxonomy" id="1586287"/>
    <lineage>
        <taxon>Bacteria</taxon>
        <taxon>Bacillati</taxon>
        <taxon>Actinomycetota</taxon>
        <taxon>Actinomycetes</taxon>
        <taxon>Pseudonocardiales</taxon>
        <taxon>Pseudonocardiaceae</taxon>
        <taxon>Lentzea</taxon>
    </lineage>
</organism>
<dbReference type="STRING" id="1586287.BBK82_01730"/>
<dbReference type="PROSITE" id="PS51371">
    <property type="entry name" value="CBS"/>
    <property type="match status" value="2"/>
</dbReference>
<dbReference type="InterPro" id="IPR044725">
    <property type="entry name" value="CBSX3_CBS_dom"/>
</dbReference>
<dbReference type="SMART" id="SM00116">
    <property type="entry name" value="CBS"/>
    <property type="match status" value="2"/>
</dbReference>
<feature type="domain" description="CBS" evidence="3">
    <location>
        <begin position="8"/>
        <end position="66"/>
    </location>
</feature>
<dbReference type="InterPro" id="IPR000644">
    <property type="entry name" value="CBS_dom"/>
</dbReference>
<keyword evidence="4" id="KW-0808">Transferase</keyword>
<name>A0A1B2HBA2_9PSEU</name>
<keyword evidence="5" id="KW-1185">Reference proteome</keyword>
<dbReference type="OrthoDB" id="9807125at2"/>
<keyword evidence="4" id="KW-0418">Kinase</keyword>
<evidence type="ECO:0000313" key="5">
    <source>
        <dbReference type="Proteomes" id="UP000093053"/>
    </source>
</evidence>
<accession>A0A1B2HBA2</accession>
<proteinExistence type="predicted"/>
<dbReference type="EMBL" id="CP016793">
    <property type="protein sequence ID" value="ANZ34983.1"/>
    <property type="molecule type" value="Genomic_DNA"/>
</dbReference>
<sequence length="142" mass="15038">MRIADVLRTKGSAVATIDPDVPVSELLRSLAEHNVGAIVVVGPSGVAGIVSERDVVRRLHESGADLLTAPVSSIMTAEVFTCTPSDTVDSLTVVMTERRFRHVPVLADGQLVGIVSIGDVVKSRIGQLEQSHDQLQAYIAQG</sequence>
<dbReference type="CDD" id="cd04623">
    <property type="entry name" value="CBS_pair_bac_euk"/>
    <property type="match status" value="1"/>
</dbReference>
<dbReference type="SUPFAM" id="SSF54631">
    <property type="entry name" value="CBS-domain pair"/>
    <property type="match status" value="1"/>
</dbReference>
<reference evidence="4 5" key="1">
    <citation type="submission" date="2016-07" db="EMBL/GenBank/DDBJ databases">
        <title>Complete genome sequence of the Lentzea guizhouensis DHS C013.</title>
        <authorList>
            <person name="Cao C."/>
        </authorList>
    </citation>
    <scope>NUCLEOTIDE SEQUENCE [LARGE SCALE GENOMIC DNA]</scope>
    <source>
        <strain evidence="4 5">DHS C013</strain>
    </source>
</reference>
<dbReference type="KEGG" id="led:BBK82_01730"/>
<dbReference type="InterPro" id="IPR046342">
    <property type="entry name" value="CBS_dom_sf"/>
</dbReference>